<evidence type="ECO:0000256" key="1">
    <source>
        <dbReference type="SAM" id="Coils"/>
    </source>
</evidence>
<evidence type="ECO:0000256" key="2">
    <source>
        <dbReference type="SAM" id="Phobius"/>
    </source>
</evidence>
<dbReference type="EMBL" id="JBBBZM010000817">
    <property type="protein sequence ID" value="KAL0630312.1"/>
    <property type="molecule type" value="Genomic_DNA"/>
</dbReference>
<comment type="caution">
    <text evidence="3">The sequence shown here is derived from an EMBL/GenBank/DDBJ whole genome shotgun (WGS) entry which is preliminary data.</text>
</comment>
<proteinExistence type="predicted"/>
<protein>
    <submittedName>
        <fullName evidence="3">Uncharacterized protein</fullName>
    </submittedName>
</protein>
<feature type="transmembrane region" description="Helical" evidence="2">
    <location>
        <begin position="12"/>
        <end position="30"/>
    </location>
</feature>
<evidence type="ECO:0000313" key="3">
    <source>
        <dbReference type="EMBL" id="KAL0630312.1"/>
    </source>
</evidence>
<feature type="coiled-coil region" evidence="1">
    <location>
        <begin position="182"/>
        <end position="216"/>
    </location>
</feature>
<keyword evidence="2" id="KW-0812">Transmembrane</keyword>
<keyword evidence="4" id="KW-1185">Reference proteome</keyword>
<keyword evidence="2" id="KW-0472">Membrane</keyword>
<gene>
    <name evidence="3" type="ORF">Q9L58_010841</name>
</gene>
<dbReference type="Proteomes" id="UP001447188">
    <property type="component" value="Unassembled WGS sequence"/>
</dbReference>
<keyword evidence="2" id="KW-1133">Transmembrane helix</keyword>
<feature type="non-terminal residue" evidence="3">
    <location>
        <position position="217"/>
    </location>
</feature>
<name>A0ABR3G3L9_9PEZI</name>
<feature type="transmembrane region" description="Helical" evidence="2">
    <location>
        <begin position="127"/>
        <end position="160"/>
    </location>
</feature>
<feature type="transmembrane region" description="Helical" evidence="2">
    <location>
        <begin position="95"/>
        <end position="115"/>
    </location>
</feature>
<reference evidence="3 4" key="1">
    <citation type="submission" date="2024-02" db="EMBL/GenBank/DDBJ databases">
        <title>Discinaceae phylogenomics.</title>
        <authorList>
            <person name="Dirks A.C."/>
            <person name="James T.Y."/>
        </authorList>
    </citation>
    <scope>NUCLEOTIDE SEQUENCE [LARGE SCALE GENOMIC DNA]</scope>
    <source>
        <strain evidence="3 4">ACD0624</strain>
    </source>
</reference>
<organism evidence="3 4">
    <name type="scientific">Discina gigas</name>
    <dbReference type="NCBI Taxonomy" id="1032678"/>
    <lineage>
        <taxon>Eukaryota</taxon>
        <taxon>Fungi</taxon>
        <taxon>Dikarya</taxon>
        <taxon>Ascomycota</taxon>
        <taxon>Pezizomycotina</taxon>
        <taxon>Pezizomycetes</taxon>
        <taxon>Pezizales</taxon>
        <taxon>Discinaceae</taxon>
        <taxon>Discina</taxon>
    </lineage>
</organism>
<keyword evidence="1" id="KW-0175">Coiled coil</keyword>
<sequence length="217" mass="24252">MQSPRSGDDFTGRMLAAINTMLLDMLAAVARKDYEDRRRRQEQGISKAKATDAYQGRPVNEDLHKRIKTALAAGLSLRATAKTEELKLKGLRRKIVGGLLAATGVIAVALTNYFVEHGELPIWLSKIVAWCIEFGAFAVPIPFWAVFTVLMICVVSLIGITYMYERQTRQNFAYTDELKTAYRELRSKCGSLEKSRDELEAACAALKESNSKLTQEV</sequence>
<accession>A0ABR3G3L9</accession>
<evidence type="ECO:0000313" key="4">
    <source>
        <dbReference type="Proteomes" id="UP001447188"/>
    </source>
</evidence>